<evidence type="ECO:0000256" key="9">
    <source>
        <dbReference type="PROSITE-ProRule" id="PRU10134"/>
    </source>
</evidence>
<evidence type="ECO:0000256" key="6">
    <source>
        <dbReference type="ARBA" id="ARBA00022755"/>
    </source>
</evidence>
<dbReference type="EMBL" id="PQAP01000170">
    <property type="protein sequence ID" value="PWB69527.1"/>
    <property type="molecule type" value="Genomic_DNA"/>
</dbReference>
<comment type="cofactor">
    <cofactor evidence="1">
        <name>Mg(2+)</name>
        <dbReference type="ChEBI" id="CHEBI:18420"/>
    </cofactor>
</comment>
<evidence type="ECO:0000256" key="5">
    <source>
        <dbReference type="ARBA" id="ARBA00022741"/>
    </source>
</evidence>
<keyword evidence="5" id="KW-0547">Nucleotide-binding</keyword>
<feature type="active site" evidence="9">
    <location>
        <position position="32"/>
    </location>
</feature>
<keyword evidence="8" id="KW-0342">GTP-binding</keyword>
<keyword evidence="4" id="KW-0479">Metal-binding</keyword>
<organism evidence="10 11">
    <name type="scientific">candidate division GN15 bacterium</name>
    <dbReference type="NCBI Taxonomy" id="2072418"/>
    <lineage>
        <taxon>Bacteria</taxon>
        <taxon>candidate division GN15</taxon>
    </lineage>
</organism>
<dbReference type="GO" id="GO:0044208">
    <property type="term" value="P:'de novo' AMP biosynthetic process"/>
    <property type="evidence" value="ECO:0007669"/>
    <property type="project" value="UniProtKB-UniPathway"/>
</dbReference>
<dbReference type="InterPro" id="IPR042111">
    <property type="entry name" value="Adenylosuccinate_synth_dom3"/>
</dbReference>
<evidence type="ECO:0000313" key="10">
    <source>
        <dbReference type="EMBL" id="PWB69527.1"/>
    </source>
</evidence>
<dbReference type="HAMAP" id="MF_00011">
    <property type="entry name" value="Adenylosucc_synth"/>
    <property type="match status" value="1"/>
</dbReference>
<name>A0A855X402_9BACT</name>
<proteinExistence type="inferred from homology"/>
<dbReference type="GO" id="GO:0005525">
    <property type="term" value="F:GTP binding"/>
    <property type="evidence" value="ECO:0007669"/>
    <property type="project" value="UniProtKB-KW"/>
</dbReference>
<gene>
    <name evidence="10" type="ORF">C3F09_10310</name>
</gene>
<dbReference type="GO" id="GO:0004019">
    <property type="term" value="F:adenylosuccinate synthase activity"/>
    <property type="evidence" value="ECO:0007669"/>
    <property type="project" value="InterPro"/>
</dbReference>
<dbReference type="PROSITE" id="PS00513">
    <property type="entry name" value="ADENYLOSUCCIN_SYN_2"/>
    <property type="match status" value="1"/>
</dbReference>
<dbReference type="GO" id="GO:0046872">
    <property type="term" value="F:metal ion binding"/>
    <property type="evidence" value="ECO:0007669"/>
    <property type="project" value="UniProtKB-KW"/>
</dbReference>
<evidence type="ECO:0000256" key="7">
    <source>
        <dbReference type="ARBA" id="ARBA00022842"/>
    </source>
</evidence>
<dbReference type="NCBIfam" id="NF002223">
    <property type="entry name" value="PRK01117.1"/>
    <property type="match status" value="1"/>
</dbReference>
<dbReference type="GO" id="GO:0046040">
    <property type="term" value="P:IMP metabolic process"/>
    <property type="evidence" value="ECO:0007669"/>
    <property type="project" value="TreeGrafter"/>
</dbReference>
<feature type="non-terminal residue" evidence="10">
    <location>
        <position position="1"/>
    </location>
</feature>
<dbReference type="Gene3D" id="3.40.440.10">
    <property type="entry name" value="Adenylosuccinate Synthetase, subunit A, domain 1"/>
    <property type="match status" value="1"/>
</dbReference>
<dbReference type="SMART" id="SM00788">
    <property type="entry name" value="Adenylsucc_synt"/>
    <property type="match status" value="1"/>
</dbReference>
<dbReference type="Gene3D" id="3.90.170.10">
    <property type="entry name" value="Adenylosuccinate Synthetase, subunit A, domain 3"/>
    <property type="match status" value="1"/>
</dbReference>
<protein>
    <submittedName>
        <fullName evidence="10">Adenylosuccinate synthase</fullName>
    </submittedName>
</protein>
<dbReference type="InterPro" id="IPR033128">
    <property type="entry name" value="Adenylosuccin_syn_Lys_AS"/>
</dbReference>
<keyword evidence="3" id="KW-0436">Ligase</keyword>
<evidence type="ECO:0000256" key="2">
    <source>
        <dbReference type="ARBA" id="ARBA00011738"/>
    </source>
</evidence>
<dbReference type="SUPFAM" id="SSF52540">
    <property type="entry name" value="P-loop containing nucleoside triphosphate hydrolases"/>
    <property type="match status" value="1"/>
</dbReference>
<evidence type="ECO:0000256" key="4">
    <source>
        <dbReference type="ARBA" id="ARBA00022723"/>
    </source>
</evidence>
<evidence type="ECO:0000313" key="11">
    <source>
        <dbReference type="Proteomes" id="UP000250918"/>
    </source>
</evidence>
<accession>A0A855X402</accession>
<evidence type="ECO:0000256" key="8">
    <source>
        <dbReference type="ARBA" id="ARBA00023134"/>
    </source>
</evidence>
<comment type="subunit">
    <text evidence="2">Homodimer.</text>
</comment>
<dbReference type="PANTHER" id="PTHR11846:SF0">
    <property type="entry name" value="ADENYLOSUCCINATE SYNTHETASE"/>
    <property type="match status" value="1"/>
</dbReference>
<sequence>YHKLIDVVEEESRGTSSIGTTMRGIGPAYVDKVARHGIRMADLCHPERLRKRLEFNRQVKSRYLEGSSDPRADLERTYHELMGLVDLLRPMVIDVSLYLHNAYREGKTILYEGAQGSMLDVDLGTYPFATSSNTTTGGVLTGLGVGPKMIDEVVGVVKAYTTRVGAGPFPTELVDSIGEQIRATGDEYGATTGRPRRTGWLDLVALRHAIRINGVDSIAVTKLDVLDNQPEIKVCTHYELHGVAIAEVPLDLAELAFVKPVYRTLPGWQSDTTGLTKFSALPEKAQAYLNYVAKDLGVSICLVSTGAKREETILV</sequence>
<dbReference type="Pfam" id="PF00709">
    <property type="entry name" value="Adenylsucc_synt"/>
    <property type="match status" value="1"/>
</dbReference>
<evidence type="ECO:0000256" key="1">
    <source>
        <dbReference type="ARBA" id="ARBA00001946"/>
    </source>
</evidence>
<dbReference type="PANTHER" id="PTHR11846">
    <property type="entry name" value="ADENYLOSUCCINATE SYNTHETASE"/>
    <property type="match status" value="1"/>
</dbReference>
<evidence type="ECO:0000256" key="3">
    <source>
        <dbReference type="ARBA" id="ARBA00022598"/>
    </source>
</evidence>
<dbReference type="InterPro" id="IPR001114">
    <property type="entry name" value="Adenylosuccinate_synthetase"/>
</dbReference>
<keyword evidence="6" id="KW-0658">Purine biosynthesis</keyword>
<dbReference type="Proteomes" id="UP000250918">
    <property type="component" value="Unassembled WGS sequence"/>
</dbReference>
<dbReference type="InterPro" id="IPR042109">
    <property type="entry name" value="Adenylosuccinate_synth_dom1"/>
</dbReference>
<dbReference type="GO" id="GO:0005737">
    <property type="term" value="C:cytoplasm"/>
    <property type="evidence" value="ECO:0007669"/>
    <property type="project" value="TreeGrafter"/>
</dbReference>
<keyword evidence="7" id="KW-0460">Magnesium</keyword>
<comment type="caution">
    <text evidence="10">The sequence shown here is derived from an EMBL/GenBank/DDBJ whole genome shotgun (WGS) entry which is preliminary data.</text>
</comment>
<dbReference type="FunFam" id="3.90.170.10:FF:000001">
    <property type="entry name" value="Adenylosuccinate synthetase"/>
    <property type="match status" value="1"/>
</dbReference>
<dbReference type="InterPro" id="IPR027417">
    <property type="entry name" value="P-loop_NTPase"/>
</dbReference>
<dbReference type="AlphaFoldDB" id="A0A855X402"/>
<dbReference type="UniPathway" id="UPA00075">
    <property type="reaction ID" value="UER00335"/>
</dbReference>
<reference evidence="10 11" key="1">
    <citation type="journal article" date="2018" name="ISME J.">
        <title>A methanotrophic archaeon couples anaerobic oxidation of methane to Fe(III) reduction.</title>
        <authorList>
            <person name="Cai C."/>
            <person name="Leu A.O."/>
            <person name="Xie G.J."/>
            <person name="Guo J."/>
            <person name="Feng Y."/>
            <person name="Zhao J.X."/>
            <person name="Tyson G.W."/>
            <person name="Yuan Z."/>
            <person name="Hu S."/>
        </authorList>
    </citation>
    <scope>NUCLEOTIDE SEQUENCE [LARGE SCALE GENOMIC DNA]</scope>
    <source>
        <strain evidence="10">FeB_12</strain>
    </source>
</reference>